<evidence type="ECO:0000313" key="3">
    <source>
        <dbReference type="Proteomes" id="UP000286211"/>
    </source>
</evidence>
<keyword evidence="1" id="KW-0472">Membrane</keyword>
<dbReference type="EMBL" id="QRNB01000027">
    <property type="protein sequence ID" value="RHK10710.1"/>
    <property type="molecule type" value="Genomic_DNA"/>
</dbReference>
<sequence>MGYVALDEETKSVRRFDSIRKAYYVLRRAQQTYGYRSHMPNVAFRKSDFMKEQGYQGNLEYVRGEYDFLVNKYAHCGDTATELDCDAWLIREAPSNKGWHNAHLYLQASRKSLERAASMRTLMFFDHLMPHLSLIATLAVATYSILMKNWILTGCAGFSFLLLFIVRMLIANKAIKHFDDGIAMFKLPFFEYGIIWRNLATKLRYWRADKNDFTSHKL</sequence>
<protein>
    <submittedName>
        <fullName evidence="2">Uncharacterized protein</fullName>
    </submittedName>
</protein>
<feature type="transmembrane region" description="Helical" evidence="1">
    <location>
        <begin position="151"/>
        <end position="170"/>
    </location>
</feature>
<proteinExistence type="predicted"/>
<organism evidence="2 3">
    <name type="scientific">Segatella copri</name>
    <dbReference type="NCBI Taxonomy" id="165179"/>
    <lineage>
        <taxon>Bacteria</taxon>
        <taxon>Pseudomonadati</taxon>
        <taxon>Bacteroidota</taxon>
        <taxon>Bacteroidia</taxon>
        <taxon>Bacteroidales</taxon>
        <taxon>Prevotellaceae</taxon>
        <taxon>Segatella</taxon>
    </lineage>
</organism>
<keyword evidence="1" id="KW-1133">Transmembrane helix</keyword>
<name>A0A3R6ILR3_9BACT</name>
<dbReference type="AlphaFoldDB" id="A0A3R6ILR3"/>
<evidence type="ECO:0000256" key="1">
    <source>
        <dbReference type="SAM" id="Phobius"/>
    </source>
</evidence>
<evidence type="ECO:0000313" key="2">
    <source>
        <dbReference type="EMBL" id="RHK10710.1"/>
    </source>
</evidence>
<accession>A0A3R6ILR3</accession>
<reference evidence="2 3" key="1">
    <citation type="submission" date="2018-08" db="EMBL/GenBank/DDBJ databases">
        <title>A genome reference for cultivated species of the human gut microbiota.</title>
        <authorList>
            <person name="Zou Y."/>
            <person name="Xue W."/>
            <person name="Luo G."/>
        </authorList>
    </citation>
    <scope>NUCLEOTIDE SEQUENCE [LARGE SCALE GENOMIC DNA]</scope>
    <source>
        <strain evidence="2 3">AF46-2NS</strain>
    </source>
</reference>
<keyword evidence="1" id="KW-0812">Transmembrane</keyword>
<dbReference type="Proteomes" id="UP000286211">
    <property type="component" value="Unassembled WGS sequence"/>
</dbReference>
<gene>
    <name evidence="2" type="ORF">DW079_06740</name>
</gene>
<feature type="transmembrane region" description="Helical" evidence="1">
    <location>
        <begin position="128"/>
        <end position="145"/>
    </location>
</feature>
<comment type="caution">
    <text evidence="2">The sequence shown here is derived from an EMBL/GenBank/DDBJ whole genome shotgun (WGS) entry which is preliminary data.</text>
</comment>